<dbReference type="PANTHER" id="PTHR34154">
    <property type="entry name" value="ALKALI-SENSITIVE LINKAGE PROTEIN 1"/>
    <property type="match status" value="1"/>
</dbReference>
<dbReference type="InterPro" id="IPR053183">
    <property type="entry name" value="ASL1"/>
</dbReference>
<dbReference type="GO" id="GO:0071966">
    <property type="term" value="P:fungal-type cell wall polysaccharide metabolic process"/>
    <property type="evidence" value="ECO:0007669"/>
    <property type="project" value="TreeGrafter"/>
</dbReference>
<evidence type="ECO:0000313" key="3">
    <source>
        <dbReference type="Proteomes" id="UP000315440"/>
    </source>
</evidence>
<dbReference type="InterPro" id="IPR018247">
    <property type="entry name" value="EF_Hand_1_Ca_BS"/>
</dbReference>
<dbReference type="InterPro" id="IPR024655">
    <property type="entry name" value="Asl1_glyco_hydro_catalytic"/>
</dbReference>
<dbReference type="Gene3D" id="1.10.1330.10">
    <property type="entry name" value="Dockerin domain"/>
    <property type="match status" value="1"/>
</dbReference>
<dbReference type="InterPro" id="IPR017853">
    <property type="entry name" value="GH"/>
</dbReference>
<dbReference type="SUPFAM" id="SSF63446">
    <property type="entry name" value="Type I dockerin domain"/>
    <property type="match status" value="1"/>
</dbReference>
<keyword evidence="3" id="KW-1185">Reference proteome</keyword>
<dbReference type="PANTHER" id="PTHR34154:SF3">
    <property type="entry name" value="ALKALI-SENSITIVE LINKAGE PROTEIN 1"/>
    <property type="match status" value="1"/>
</dbReference>
<dbReference type="EMBL" id="SJPQ01000001">
    <property type="protein sequence ID" value="TWT90497.1"/>
    <property type="molecule type" value="Genomic_DNA"/>
</dbReference>
<dbReference type="InterPro" id="IPR011050">
    <property type="entry name" value="Pectin_lyase_fold/virulence"/>
</dbReference>
<reference evidence="2 3" key="1">
    <citation type="submission" date="2019-02" db="EMBL/GenBank/DDBJ databases">
        <title>Deep-cultivation of Planctomycetes and their phenomic and genomic characterization uncovers novel biology.</title>
        <authorList>
            <person name="Wiegand S."/>
            <person name="Jogler M."/>
            <person name="Boedeker C."/>
            <person name="Pinto D."/>
            <person name="Vollmers J."/>
            <person name="Rivas-Marin E."/>
            <person name="Kohn T."/>
            <person name="Peeters S.H."/>
            <person name="Heuer A."/>
            <person name="Rast P."/>
            <person name="Oberbeckmann S."/>
            <person name="Bunk B."/>
            <person name="Jeske O."/>
            <person name="Meyerdierks A."/>
            <person name="Storesund J.E."/>
            <person name="Kallscheuer N."/>
            <person name="Luecker S."/>
            <person name="Lage O.M."/>
            <person name="Pohl T."/>
            <person name="Merkel B.J."/>
            <person name="Hornburger P."/>
            <person name="Mueller R.-W."/>
            <person name="Bruemmer F."/>
            <person name="Labrenz M."/>
            <person name="Spormann A.M."/>
            <person name="Op Den Camp H."/>
            <person name="Overmann J."/>
            <person name="Amann R."/>
            <person name="Jetten M.S.M."/>
            <person name="Mascher T."/>
            <person name="Medema M.H."/>
            <person name="Devos D.P."/>
            <person name="Kaster A.-K."/>
            <person name="Ovreas L."/>
            <person name="Rohde M."/>
            <person name="Galperin M.Y."/>
            <person name="Jogler C."/>
        </authorList>
    </citation>
    <scope>NUCLEOTIDE SEQUENCE [LARGE SCALE GENOMIC DNA]</scope>
    <source>
        <strain evidence="2 3">Mal64</strain>
    </source>
</reference>
<dbReference type="InterPro" id="IPR013424">
    <property type="entry name" value="Ice-binding_C"/>
</dbReference>
<organism evidence="2 3">
    <name type="scientific">Pseudobythopirellula maris</name>
    <dbReference type="NCBI Taxonomy" id="2527991"/>
    <lineage>
        <taxon>Bacteria</taxon>
        <taxon>Pseudomonadati</taxon>
        <taxon>Planctomycetota</taxon>
        <taxon>Planctomycetia</taxon>
        <taxon>Pirellulales</taxon>
        <taxon>Lacipirellulaceae</taxon>
        <taxon>Pseudobythopirellula</taxon>
    </lineage>
</organism>
<gene>
    <name evidence="2" type="ORF">Mal64_08880</name>
</gene>
<name>A0A5C5ZTV1_9BACT</name>
<evidence type="ECO:0000313" key="2">
    <source>
        <dbReference type="EMBL" id="TWT90497.1"/>
    </source>
</evidence>
<dbReference type="InterPro" id="IPR002105">
    <property type="entry name" value="Dockerin_1_rpt"/>
</dbReference>
<dbReference type="Pfam" id="PF11790">
    <property type="entry name" value="Glyco_hydro_cc"/>
    <property type="match status" value="1"/>
</dbReference>
<feature type="domain" description="Asl1-like glycosyl hydrolase catalytic" evidence="1">
    <location>
        <begin position="67"/>
        <end position="272"/>
    </location>
</feature>
<sequence>MPGRPRPGKRVFYRDTTTTAHNLKMSIRPLTAVLAALLVFATAACPAQIVSSKRGFADVNPGSNELQTLNAGWYYRWGPDKPSSAAGSSAQFVPMIWGGFQANTSTINNILNQDGVEWVLGFNEPERPDQANMSVSQAISSWQTLSSGFSGTGVKLISPGVSDTGEGQAWLADFMGQANSQGLKVDGVAFHWYGASTPNDPIGAANSFISRVDSYHNSYGLPVWITEFAMHDWGGNYSDQEMRAANAIFLDNVVPRLESRSYVGGYSFYNWFGDSTLIEGNPLSPTNVGLPYVGAIRNGEVFDLAGQDLGDNIAYLAGGELTRGGSAPGVVRRIDALSGANKISGSVDWGLAPGERADVRSGASLRKTGINRVTFDRIRLTNDGVIEVAEGELLLHDGPRVTGDGRFVIGPGGKLTFDGSTPSAGGVLSYPVELRGGVLASPVAGGVVAADGSLLSGHGRVEGDLTAIVGSTIRVGAAGLSAPGWFTIEDFDSYAPGNVRDVASPPWTAHENTSLADIESVGGDNALSYGWSQEFRGASRGLGDGGAVEEDDTATVFFRFRSKTDDPDHSLGLGDQATTGGVQFGDYETQIRLLDDPSATGTFLIDARNGGAFTAPLATGLATDEWHNVWMVIDQATDQYDVYLSTGEADAVKLNATPLAFRNGADSALDSFLALAGGSPIDNGALVDDIVYLHGENLTNPLLGGDPGVVVLPKTLTVEGDFVLQSGAVLELDLFDAASHDVLAITGELAAGGMLRVSLDPGAPGLGEGEEIDLLDFTTWSGGFDTIELPGLAHGLVWDASRLATDGVLAVAEGLTGDYNGNGVVDAADFTVWRDSLGQTDLIPMSGADGDGDGQVTQADYALWVANFGAVLDGGAAAIPEPTSLALVLLAASLLTRGRRRQL</sequence>
<accession>A0A5C5ZTV1</accession>
<dbReference type="SUPFAM" id="SSF51445">
    <property type="entry name" value="(Trans)glycosidases"/>
    <property type="match status" value="1"/>
</dbReference>
<proteinExistence type="predicted"/>
<dbReference type="Pfam" id="PF00404">
    <property type="entry name" value="Dockerin_1"/>
    <property type="match status" value="1"/>
</dbReference>
<protein>
    <submittedName>
        <fullName evidence="2">Glycosyl hydrolase catalytic core</fullName>
    </submittedName>
</protein>
<dbReference type="Proteomes" id="UP000315440">
    <property type="component" value="Unassembled WGS sequence"/>
</dbReference>
<dbReference type="SUPFAM" id="SSF51126">
    <property type="entry name" value="Pectin lyase-like"/>
    <property type="match status" value="1"/>
</dbReference>
<dbReference type="InterPro" id="IPR036439">
    <property type="entry name" value="Dockerin_dom_sf"/>
</dbReference>
<dbReference type="PROSITE" id="PS00018">
    <property type="entry name" value="EF_HAND_1"/>
    <property type="match status" value="2"/>
</dbReference>
<dbReference type="GO" id="GO:0000272">
    <property type="term" value="P:polysaccharide catabolic process"/>
    <property type="evidence" value="ECO:0007669"/>
    <property type="project" value="InterPro"/>
</dbReference>
<dbReference type="AlphaFoldDB" id="A0A5C5ZTV1"/>
<evidence type="ECO:0000259" key="1">
    <source>
        <dbReference type="Pfam" id="PF11790"/>
    </source>
</evidence>
<dbReference type="Gene3D" id="3.20.20.80">
    <property type="entry name" value="Glycosidases"/>
    <property type="match status" value="1"/>
</dbReference>
<dbReference type="GO" id="GO:0004553">
    <property type="term" value="F:hydrolase activity, hydrolyzing O-glycosyl compounds"/>
    <property type="evidence" value="ECO:0007669"/>
    <property type="project" value="InterPro"/>
</dbReference>
<keyword evidence="2" id="KW-0378">Hydrolase</keyword>
<dbReference type="NCBIfam" id="TIGR02595">
    <property type="entry name" value="PEP_CTERM"/>
    <property type="match status" value="1"/>
</dbReference>
<comment type="caution">
    <text evidence="2">The sequence shown here is derived from an EMBL/GenBank/DDBJ whole genome shotgun (WGS) entry which is preliminary data.</text>
</comment>